<feature type="transmembrane region" description="Helical" evidence="1">
    <location>
        <begin position="123"/>
        <end position="146"/>
    </location>
</feature>
<dbReference type="FunFam" id="3.30.70.270:FF:000001">
    <property type="entry name" value="Diguanylate cyclase domain protein"/>
    <property type="match status" value="1"/>
</dbReference>
<keyword evidence="1" id="KW-0472">Membrane</keyword>
<dbReference type="SUPFAM" id="SSF55781">
    <property type="entry name" value="GAF domain-like"/>
    <property type="match status" value="1"/>
</dbReference>
<dbReference type="EMBL" id="NDHY01000002">
    <property type="protein sequence ID" value="RII00704.1"/>
    <property type="molecule type" value="Genomic_DNA"/>
</dbReference>
<dbReference type="NCBIfam" id="TIGR00254">
    <property type="entry name" value="GGDEF"/>
    <property type="match status" value="1"/>
</dbReference>
<gene>
    <name evidence="3" type="ORF">B9J77_01400</name>
</gene>
<dbReference type="InterPro" id="IPR029787">
    <property type="entry name" value="Nucleotide_cyclase"/>
</dbReference>
<dbReference type="Pfam" id="PF00990">
    <property type="entry name" value="GGDEF"/>
    <property type="match status" value="1"/>
</dbReference>
<dbReference type="Gene3D" id="3.30.450.40">
    <property type="match status" value="1"/>
</dbReference>
<reference evidence="3 4" key="1">
    <citation type="submission" date="2018-08" db="EMBL/GenBank/DDBJ databases">
        <title>Draft genome of candidate division NPL-UPA2 bacterium Unc8 that adapted to ultra-basic serpentinizing groundwater.</title>
        <authorList>
            <person name="Ishii S."/>
            <person name="Suzuki S."/>
            <person name="Nealson K.H."/>
        </authorList>
    </citation>
    <scope>NUCLEOTIDE SEQUENCE [LARGE SCALE GENOMIC DNA]</scope>
    <source>
        <strain evidence="3">Unc8</strain>
    </source>
</reference>
<feature type="transmembrane region" description="Helical" evidence="1">
    <location>
        <begin position="52"/>
        <end position="71"/>
    </location>
</feature>
<evidence type="ECO:0000259" key="2">
    <source>
        <dbReference type="PROSITE" id="PS50887"/>
    </source>
</evidence>
<dbReference type="PANTHER" id="PTHR45138:SF9">
    <property type="entry name" value="DIGUANYLATE CYCLASE DGCM-RELATED"/>
    <property type="match status" value="1"/>
</dbReference>
<dbReference type="Proteomes" id="UP000266287">
    <property type="component" value="Unassembled WGS sequence"/>
</dbReference>
<dbReference type="InterPro" id="IPR029016">
    <property type="entry name" value="GAF-like_dom_sf"/>
</dbReference>
<evidence type="ECO:0000313" key="3">
    <source>
        <dbReference type="EMBL" id="RII00704.1"/>
    </source>
</evidence>
<keyword evidence="1" id="KW-0812">Transmembrane</keyword>
<dbReference type="InterPro" id="IPR000160">
    <property type="entry name" value="GGDEF_dom"/>
</dbReference>
<dbReference type="GO" id="GO:0052621">
    <property type="term" value="F:diguanylate cyclase activity"/>
    <property type="evidence" value="ECO:0007669"/>
    <property type="project" value="TreeGrafter"/>
</dbReference>
<dbReference type="PROSITE" id="PS50887">
    <property type="entry name" value="GGDEF"/>
    <property type="match status" value="1"/>
</dbReference>
<dbReference type="AlphaFoldDB" id="A0A399FWW2"/>
<evidence type="ECO:0000256" key="1">
    <source>
        <dbReference type="SAM" id="Phobius"/>
    </source>
</evidence>
<name>A0A399FWW2_UNCN2</name>
<dbReference type="CDD" id="cd01949">
    <property type="entry name" value="GGDEF"/>
    <property type="match status" value="1"/>
</dbReference>
<accession>A0A399FWW2</accession>
<feature type="domain" description="GGDEF" evidence="2">
    <location>
        <begin position="400"/>
        <end position="532"/>
    </location>
</feature>
<feature type="transmembrane region" description="Helical" evidence="1">
    <location>
        <begin position="166"/>
        <end position="186"/>
    </location>
</feature>
<comment type="caution">
    <text evidence="3">The sequence shown here is derived from an EMBL/GenBank/DDBJ whole genome shotgun (WGS) entry which is preliminary data.</text>
</comment>
<protein>
    <submittedName>
        <fullName evidence="3">GGDEF domain-containing protein</fullName>
    </submittedName>
</protein>
<dbReference type="Gene3D" id="3.30.70.270">
    <property type="match status" value="1"/>
</dbReference>
<organism evidence="3 4">
    <name type="scientific">candidate division NPL-UPA2 bacterium Unc8</name>
    <dbReference type="NCBI Taxonomy" id="1980939"/>
    <lineage>
        <taxon>Bacteria</taxon>
    </lineage>
</organism>
<dbReference type="SUPFAM" id="SSF55073">
    <property type="entry name" value="Nucleotide cyclase"/>
    <property type="match status" value="1"/>
</dbReference>
<dbReference type="InterPro" id="IPR043128">
    <property type="entry name" value="Rev_trsase/Diguanyl_cyclase"/>
</dbReference>
<sequence length="532" mass="59929">MGKTMDKAMDIEFAEKQQKLVWAAIFRFVATFLTLFAIVLFFYFGLLFYPRVASVVILLYLLANCGAYYFFRKGLHLDLVTNIIITIDIIVLTIIIYLTGGLLSPIIIGYILQASGTALHANYRLSVIMSMLSIMLYSTLLGWTYFEVIPYLGPEIMVGDLPIFQSVPHIVMSIVALSGFLSLITYSTGQVASKIKIKEKELEKLNVDLLALYEIGTKVSGFLKIDEILNSMLEGIANKLGYSRLKLFLAMGGKLQEKTYPSNEDRTDWQVDEKALNKVIQEKNPQLAIRPLSNKKNFLQKKILRRKDRYSVHLFSPLIVKDKLEGVVAVGTDTVGQPEPSMIRTLETLTHQIAAVLESAQLYEKIELLSITDGLTGLFNRRHFGTKLTEDISRARRYDYLLSLIMIDIDHFKKVNDTYGHPQGDIVLKEIAELLKKGLRAGDVAARYGGEEFVVIYPYTDTELAAVAAERLRTLVEKHPFPGQDSPLKVTISLGVATFPSQEVTDEDSLISQADKQLYKAKYEGRNRVCHT</sequence>
<feature type="transmembrane region" description="Helical" evidence="1">
    <location>
        <begin position="83"/>
        <end position="111"/>
    </location>
</feature>
<evidence type="ECO:0000313" key="4">
    <source>
        <dbReference type="Proteomes" id="UP000266287"/>
    </source>
</evidence>
<keyword evidence="1" id="KW-1133">Transmembrane helix</keyword>
<dbReference type="PANTHER" id="PTHR45138">
    <property type="entry name" value="REGULATORY COMPONENTS OF SENSORY TRANSDUCTION SYSTEM"/>
    <property type="match status" value="1"/>
</dbReference>
<feature type="transmembrane region" description="Helical" evidence="1">
    <location>
        <begin position="20"/>
        <end position="45"/>
    </location>
</feature>
<dbReference type="InterPro" id="IPR050469">
    <property type="entry name" value="Diguanylate_Cyclase"/>
</dbReference>
<proteinExistence type="predicted"/>
<dbReference type="SMART" id="SM00267">
    <property type="entry name" value="GGDEF"/>
    <property type="match status" value="1"/>
</dbReference>